<dbReference type="Gene3D" id="1.25.10.10">
    <property type="entry name" value="Leucine-rich Repeat Variant"/>
    <property type="match status" value="1"/>
</dbReference>
<keyword evidence="5" id="KW-0677">Repeat</keyword>
<comment type="caution">
    <text evidence="8">The sequence shown here is derived from an EMBL/GenBank/DDBJ whole genome shotgun (WGS) entry which is preliminary data.</text>
</comment>
<gene>
    <name evidence="8" type="ORF">C1H46_025739</name>
</gene>
<protein>
    <recommendedName>
        <fullName evidence="3">RING-type E3 ubiquitin transferase</fullName>
        <ecNumber evidence="3">2.3.2.27</ecNumber>
    </recommendedName>
</protein>
<evidence type="ECO:0000256" key="2">
    <source>
        <dbReference type="ARBA" id="ARBA00004906"/>
    </source>
</evidence>
<keyword evidence="9" id="KW-1185">Reference proteome</keyword>
<dbReference type="InterPro" id="IPR003613">
    <property type="entry name" value="Ubox_domain"/>
</dbReference>
<evidence type="ECO:0000259" key="7">
    <source>
        <dbReference type="PROSITE" id="PS51698"/>
    </source>
</evidence>
<dbReference type="AlphaFoldDB" id="A0A540LQQ0"/>
<evidence type="ECO:0000256" key="4">
    <source>
        <dbReference type="ARBA" id="ARBA00022679"/>
    </source>
</evidence>
<organism evidence="8 9">
    <name type="scientific">Malus baccata</name>
    <name type="common">Siberian crab apple</name>
    <name type="synonym">Pyrus baccata</name>
    <dbReference type="NCBI Taxonomy" id="106549"/>
    <lineage>
        <taxon>Eukaryota</taxon>
        <taxon>Viridiplantae</taxon>
        <taxon>Streptophyta</taxon>
        <taxon>Embryophyta</taxon>
        <taxon>Tracheophyta</taxon>
        <taxon>Spermatophyta</taxon>
        <taxon>Magnoliopsida</taxon>
        <taxon>eudicotyledons</taxon>
        <taxon>Gunneridae</taxon>
        <taxon>Pentapetalae</taxon>
        <taxon>rosids</taxon>
        <taxon>fabids</taxon>
        <taxon>Rosales</taxon>
        <taxon>Rosaceae</taxon>
        <taxon>Amygdaloideae</taxon>
        <taxon>Maleae</taxon>
        <taxon>Malus</taxon>
    </lineage>
</organism>
<dbReference type="UniPathway" id="UPA00143"/>
<dbReference type="CDD" id="cd16664">
    <property type="entry name" value="RING-Ubox_PUB"/>
    <property type="match status" value="1"/>
</dbReference>
<dbReference type="SUPFAM" id="SSF48371">
    <property type="entry name" value="ARM repeat"/>
    <property type="match status" value="1"/>
</dbReference>
<dbReference type="GO" id="GO:0016567">
    <property type="term" value="P:protein ubiquitination"/>
    <property type="evidence" value="ECO:0007669"/>
    <property type="project" value="UniProtKB-UniPathway"/>
</dbReference>
<dbReference type="EC" id="2.3.2.27" evidence="3"/>
<dbReference type="SMART" id="SM00504">
    <property type="entry name" value="Ubox"/>
    <property type="match status" value="1"/>
</dbReference>
<comment type="pathway">
    <text evidence="2">Protein modification; protein ubiquitination.</text>
</comment>
<accession>A0A540LQQ0</accession>
<keyword evidence="4" id="KW-0808">Transferase</keyword>
<dbReference type="InterPro" id="IPR011989">
    <property type="entry name" value="ARM-like"/>
</dbReference>
<evidence type="ECO:0000256" key="6">
    <source>
        <dbReference type="ARBA" id="ARBA00022786"/>
    </source>
</evidence>
<dbReference type="GO" id="GO:0061630">
    <property type="term" value="F:ubiquitin protein ligase activity"/>
    <property type="evidence" value="ECO:0007669"/>
    <property type="project" value="UniProtKB-EC"/>
</dbReference>
<dbReference type="Proteomes" id="UP000315295">
    <property type="component" value="Unassembled WGS sequence"/>
</dbReference>
<evidence type="ECO:0000256" key="3">
    <source>
        <dbReference type="ARBA" id="ARBA00012483"/>
    </source>
</evidence>
<keyword evidence="6" id="KW-0833">Ubl conjugation pathway</keyword>
<evidence type="ECO:0000256" key="5">
    <source>
        <dbReference type="ARBA" id="ARBA00022737"/>
    </source>
</evidence>
<dbReference type="PROSITE" id="PS51698">
    <property type="entry name" value="U_BOX"/>
    <property type="match status" value="1"/>
</dbReference>
<comment type="catalytic activity">
    <reaction evidence="1">
        <text>S-ubiquitinyl-[E2 ubiquitin-conjugating enzyme]-L-cysteine + [acceptor protein]-L-lysine = [E2 ubiquitin-conjugating enzyme]-L-cysteine + N(6)-ubiquitinyl-[acceptor protein]-L-lysine.</text>
        <dbReference type="EC" id="2.3.2.27"/>
    </reaction>
</comment>
<proteinExistence type="predicted"/>
<dbReference type="PANTHER" id="PTHR23315:SF265">
    <property type="entry name" value="U-BOX DOMAIN-CONTAINING PROTEIN 46-RELATED"/>
    <property type="match status" value="1"/>
</dbReference>
<dbReference type="Pfam" id="PF04564">
    <property type="entry name" value="U-box"/>
    <property type="match status" value="1"/>
</dbReference>
<dbReference type="InterPro" id="IPR016024">
    <property type="entry name" value="ARM-type_fold"/>
</dbReference>
<name>A0A540LQQ0_MALBA</name>
<dbReference type="InterPro" id="IPR013083">
    <property type="entry name" value="Znf_RING/FYVE/PHD"/>
</dbReference>
<evidence type="ECO:0000256" key="1">
    <source>
        <dbReference type="ARBA" id="ARBA00000900"/>
    </source>
</evidence>
<dbReference type="FunFam" id="3.30.40.10:FF:000114">
    <property type="entry name" value="RING-type E3 ubiquitin transferase"/>
    <property type="match status" value="1"/>
</dbReference>
<reference evidence="8 9" key="1">
    <citation type="journal article" date="2019" name="G3 (Bethesda)">
        <title>Sequencing of a Wild Apple (Malus baccata) Genome Unravels the Differences Between Cultivated and Wild Apple Species Regarding Disease Resistance and Cold Tolerance.</title>
        <authorList>
            <person name="Chen X."/>
        </authorList>
    </citation>
    <scope>NUCLEOTIDE SEQUENCE [LARGE SCALE GENOMIC DNA]</scope>
    <source>
        <strain evidence="9">cv. Shandingzi</strain>
        <tissue evidence="8">Leaves</tissue>
    </source>
</reference>
<evidence type="ECO:0000313" key="9">
    <source>
        <dbReference type="Proteomes" id="UP000315295"/>
    </source>
</evidence>
<sequence>MARKGFVSGEGTVTEADASTAAEKAKAVEIKKQLERLGKAIVDEDDYRVETADEAIRTLASLKDLKSQKSFSFKLAEGGSHGGGVLAAVPKEFRCPISGELMADPVVLATGETFDRPFIQRWLNEGHRTCPQTNQVISHTVLTPNHLVREMISQWCREREIELPKPVQDIDEQLVTNADRGYLNSLLEKMSSSLSDQKAAAKELRLLTKRSSSFRALFGESTETIPQLLNPLSLGQVDAHPDLQEDLITTLLNLSIHDNNKRLVAENASVICLLIESLISGTVQTRSNAAATFFTLSAIESNKITIGASGAINPLIDLLDEGHPLAMKDAASAVFSLCTALENKGRAINAGAVRVILKKIMDRVLVAELLAILAMLSSHHRAVQEMCELGAVPCLIGITRESDCERSKENCVAILYTICFADRTKLKEIKEEEMLNGTFSRLVQTGTSRAKRKASGILERLNRTGSITHTA</sequence>
<feature type="domain" description="U-box" evidence="7">
    <location>
        <begin position="88"/>
        <end position="162"/>
    </location>
</feature>
<dbReference type="SUPFAM" id="SSF57850">
    <property type="entry name" value="RING/U-box"/>
    <property type="match status" value="1"/>
</dbReference>
<dbReference type="EMBL" id="VIEB01000502">
    <property type="protein sequence ID" value="TQD88728.1"/>
    <property type="molecule type" value="Genomic_DNA"/>
</dbReference>
<dbReference type="FunFam" id="1.25.10.10:FF:000330">
    <property type="entry name" value="RING-type E3 ubiquitin transferase"/>
    <property type="match status" value="1"/>
</dbReference>
<evidence type="ECO:0000313" key="8">
    <source>
        <dbReference type="EMBL" id="TQD88728.1"/>
    </source>
</evidence>
<dbReference type="InterPro" id="IPR045210">
    <property type="entry name" value="RING-Ubox_PUB"/>
</dbReference>
<dbReference type="PANTHER" id="PTHR23315">
    <property type="entry name" value="U BOX DOMAIN-CONTAINING"/>
    <property type="match status" value="1"/>
</dbReference>
<dbReference type="Gene3D" id="3.30.40.10">
    <property type="entry name" value="Zinc/RING finger domain, C3HC4 (zinc finger)"/>
    <property type="match status" value="1"/>
</dbReference>